<dbReference type="InterPro" id="IPR016047">
    <property type="entry name" value="M23ase_b-sheet_dom"/>
</dbReference>
<dbReference type="RefSeq" id="WP_184786739.1">
    <property type="nucleotide sequence ID" value="NZ_BONT01000013.1"/>
</dbReference>
<dbReference type="EMBL" id="JACHGT010000003">
    <property type="protein sequence ID" value="MBB6033890.1"/>
    <property type="molecule type" value="Genomic_DNA"/>
</dbReference>
<gene>
    <name evidence="4" type="ORF">HNR73_001740</name>
</gene>
<dbReference type="Pfam" id="PF01551">
    <property type="entry name" value="Peptidase_M23"/>
    <property type="match status" value="1"/>
</dbReference>
<proteinExistence type="predicted"/>
<dbReference type="GO" id="GO:0004222">
    <property type="term" value="F:metalloendopeptidase activity"/>
    <property type="evidence" value="ECO:0007669"/>
    <property type="project" value="TreeGrafter"/>
</dbReference>
<evidence type="ECO:0000313" key="4">
    <source>
        <dbReference type="EMBL" id="MBB6033890.1"/>
    </source>
</evidence>
<evidence type="ECO:0000313" key="5">
    <source>
        <dbReference type="Proteomes" id="UP000548476"/>
    </source>
</evidence>
<protein>
    <submittedName>
        <fullName evidence="4">Murein DD-endopeptidase MepM/ murein hydrolase activator NlpD</fullName>
    </submittedName>
</protein>
<evidence type="ECO:0000256" key="1">
    <source>
        <dbReference type="SAM" id="MobiDB-lite"/>
    </source>
</evidence>
<evidence type="ECO:0000259" key="3">
    <source>
        <dbReference type="Pfam" id="PF01551"/>
    </source>
</evidence>
<reference evidence="4 5" key="1">
    <citation type="submission" date="2020-08" db="EMBL/GenBank/DDBJ databases">
        <title>Genomic Encyclopedia of Type Strains, Phase IV (KMG-IV): sequencing the most valuable type-strain genomes for metagenomic binning, comparative biology and taxonomic classification.</title>
        <authorList>
            <person name="Goeker M."/>
        </authorList>
    </citation>
    <scope>NUCLEOTIDE SEQUENCE [LARGE SCALE GENOMIC DNA]</scope>
    <source>
        <strain evidence="4 5">YIM 65646</strain>
    </source>
</reference>
<feature type="region of interest" description="Disordered" evidence="1">
    <location>
        <begin position="40"/>
        <end position="110"/>
    </location>
</feature>
<keyword evidence="4" id="KW-0378">Hydrolase</keyword>
<keyword evidence="5" id="KW-1185">Reference proteome</keyword>
<sequence length="237" mass="25250">MRGSLRLTPKARLQAPRVAFAALMCAAVVLTGYNVATAGDDSVDNGYPTAAIDSTRDLEDQVTRDKERGLDNASDQAVDKAAKEQEEKEAAERKAAEEKKKEEEAAKPHWTLPSKALISDVFGPRAWRAGVQHDGTDFAADEGEDNYAAFDGTVVQAGENGGYGLSVTIKHSGGIQTLYGHFSNVDVRVGQKVKSGQVLGQAGSTGDVTGPHLHFEVHVDGTPVDPVPFLKKHGVDL</sequence>
<feature type="chain" id="PRO_5038854187" evidence="2">
    <location>
        <begin position="39"/>
        <end position="237"/>
    </location>
</feature>
<dbReference type="SUPFAM" id="SSF51261">
    <property type="entry name" value="Duplicated hybrid motif"/>
    <property type="match status" value="1"/>
</dbReference>
<feature type="compositionally biased region" description="Basic and acidic residues" evidence="1">
    <location>
        <begin position="54"/>
        <end position="70"/>
    </location>
</feature>
<evidence type="ECO:0000256" key="2">
    <source>
        <dbReference type="SAM" id="SignalP"/>
    </source>
</evidence>
<dbReference type="Proteomes" id="UP000548476">
    <property type="component" value="Unassembled WGS sequence"/>
</dbReference>
<comment type="caution">
    <text evidence="4">The sequence shown here is derived from an EMBL/GenBank/DDBJ whole genome shotgun (WGS) entry which is preliminary data.</text>
</comment>
<organism evidence="4 5">
    <name type="scientific">Phytomonospora endophytica</name>
    <dbReference type="NCBI Taxonomy" id="714109"/>
    <lineage>
        <taxon>Bacteria</taxon>
        <taxon>Bacillati</taxon>
        <taxon>Actinomycetota</taxon>
        <taxon>Actinomycetes</taxon>
        <taxon>Micromonosporales</taxon>
        <taxon>Micromonosporaceae</taxon>
        <taxon>Phytomonospora</taxon>
    </lineage>
</organism>
<feature type="compositionally biased region" description="Basic and acidic residues" evidence="1">
    <location>
        <begin position="77"/>
        <end position="107"/>
    </location>
</feature>
<dbReference type="AlphaFoldDB" id="A0A841FPK7"/>
<dbReference type="PANTHER" id="PTHR21666">
    <property type="entry name" value="PEPTIDASE-RELATED"/>
    <property type="match status" value="1"/>
</dbReference>
<accession>A0A841FPK7</accession>
<name>A0A841FPK7_9ACTN</name>
<keyword evidence="2" id="KW-0732">Signal</keyword>
<feature type="signal peptide" evidence="2">
    <location>
        <begin position="1"/>
        <end position="38"/>
    </location>
</feature>
<dbReference type="InterPro" id="IPR011055">
    <property type="entry name" value="Dup_hybrid_motif"/>
</dbReference>
<feature type="domain" description="M23ase beta-sheet core" evidence="3">
    <location>
        <begin position="132"/>
        <end position="226"/>
    </location>
</feature>
<dbReference type="PANTHER" id="PTHR21666:SF270">
    <property type="entry name" value="MUREIN HYDROLASE ACTIVATOR ENVC"/>
    <property type="match status" value="1"/>
</dbReference>
<dbReference type="CDD" id="cd12797">
    <property type="entry name" value="M23_peptidase"/>
    <property type="match status" value="1"/>
</dbReference>
<dbReference type="Gene3D" id="2.70.70.10">
    <property type="entry name" value="Glucose Permease (Domain IIA)"/>
    <property type="match status" value="1"/>
</dbReference>
<dbReference type="InterPro" id="IPR050570">
    <property type="entry name" value="Cell_wall_metabolism_enzyme"/>
</dbReference>